<protein>
    <submittedName>
        <fullName evidence="1">Uncharacterized protein</fullName>
    </submittedName>
</protein>
<accession>A0ACB5PUA3</accession>
<reference evidence="1 2" key="1">
    <citation type="journal article" date="2019" name="Int. J. Syst. Evol. Microbiol.">
        <title>The Global Catalogue of Microorganisms (GCM) 10K type strain sequencing project: providing services to taxonomists for standard genome sequencing and annotation.</title>
        <authorList>
            <consortium name="The Broad Institute Genomics Platform"/>
            <consortium name="The Broad Institute Genome Sequencing Center for Infectious Disease"/>
            <person name="Wu L."/>
            <person name="Ma J."/>
        </authorList>
    </citation>
    <scope>NUCLEOTIDE SEQUENCE [LARGE SCALE GENOMIC DNA]</scope>
    <source>
        <strain evidence="1 2">CGMCC 1.12720</strain>
    </source>
</reference>
<organism evidence="1 2">
    <name type="scientific">Hymenobacter qilianensis</name>
    <dbReference type="NCBI Taxonomy" id="1385715"/>
    <lineage>
        <taxon>Bacteria</taxon>
        <taxon>Pseudomonadati</taxon>
        <taxon>Bacteroidota</taxon>
        <taxon>Cytophagia</taxon>
        <taxon>Cytophagales</taxon>
        <taxon>Hymenobacteraceae</taxon>
        <taxon>Hymenobacter</taxon>
    </lineage>
</organism>
<gene>
    <name evidence="1" type="ORF">GCM10011375_29340</name>
</gene>
<dbReference type="Proteomes" id="UP000605392">
    <property type="component" value="Unassembled WGS sequence"/>
</dbReference>
<proteinExistence type="predicted"/>
<evidence type="ECO:0000313" key="1">
    <source>
        <dbReference type="EMBL" id="GGF72329.1"/>
    </source>
</evidence>
<evidence type="ECO:0000313" key="2">
    <source>
        <dbReference type="Proteomes" id="UP000605392"/>
    </source>
</evidence>
<dbReference type="EMBL" id="BMFN01000003">
    <property type="protein sequence ID" value="GGF72329.1"/>
    <property type="molecule type" value="Genomic_DNA"/>
</dbReference>
<name>A0ACB5PUA3_9BACT</name>
<keyword evidence="2" id="KW-1185">Reference proteome</keyword>
<comment type="caution">
    <text evidence="1">The sequence shown here is derived from an EMBL/GenBank/DDBJ whole genome shotgun (WGS) entry which is preliminary data.</text>
</comment>
<sequence length="285" mass="31869">MLGLASAPVLAQQQPAADIPQLPLPQASPRAYVLQTIGLTDVSVDYHAPGVRGRQIWGQLVPWGQVWRAGANENTLITFSAPVKINGEPVPAGKYSFYVLPQDNQDWQLILNRVTTHWGSEGYDAKDDLLRVPVSSETAPMYETLVYWFSEVKPTTARLNLSWEKRTVSMTIETNVHEQVVKGIQQTLAAAPSNWQLLAQAADYLVQNNLQGELALRYINESIRLKDVYTNNWIKARLLASKQDYSTAIVYARKAIKLGDKSDDTFKAQLPGMRVALTDWQAKAY</sequence>